<dbReference type="AlphaFoldDB" id="A0A0K1QAJ7"/>
<dbReference type="STRING" id="1391654.AKJ09_09411"/>
<evidence type="ECO:0000256" key="1">
    <source>
        <dbReference type="SAM" id="Phobius"/>
    </source>
</evidence>
<dbReference type="KEGG" id="llu:AKJ09_09411"/>
<keyword evidence="1" id="KW-0812">Transmembrane</keyword>
<dbReference type="Proteomes" id="UP000064967">
    <property type="component" value="Chromosome"/>
</dbReference>
<evidence type="ECO:0000313" key="3">
    <source>
        <dbReference type="Proteomes" id="UP000064967"/>
    </source>
</evidence>
<dbReference type="RefSeq" id="WP_169928328.1">
    <property type="nucleotide sequence ID" value="NZ_CP012333.1"/>
</dbReference>
<accession>A0A0K1QAJ7</accession>
<keyword evidence="1" id="KW-1133">Transmembrane helix</keyword>
<keyword evidence="3" id="KW-1185">Reference proteome</keyword>
<proteinExistence type="predicted"/>
<gene>
    <name evidence="2" type="ORF">AKJ09_09411</name>
</gene>
<feature type="transmembrane region" description="Helical" evidence="1">
    <location>
        <begin position="12"/>
        <end position="32"/>
    </location>
</feature>
<keyword evidence="1" id="KW-0472">Membrane</keyword>
<dbReference type="EMBL" id="CP012333">
    <property type="protein sequence ID" value="AKV02748.1"/>
    <property type="molecule type" value="Genomic_DNA"/>
</dbReference>
<protein>
    <submittedName>
        <fullName evidence="2">Uncharacterized protein</fullName>
    </submittedName>
</protein>
<sequence>MIGLPGPEHFIFIPSVLLIGITIGWTLGSRAARERIEKQRLRARE</sequence>
<reference evidence="2 3" key="1">
    <citation type="submission" date="2015-08" db="EMBL/GenBank/DDBJ databases">
        <authorList>
            <person name="Babu N.S."/>
            <person name="Beckwith C.J."/>
            <person name="Beseler K.G."/>
            <person name="Brison A."/>
            <person name="Carone J.V."/>
            <person name="Caskin T.P."/>
            <person name="Diamond M."/>
            <person name="Durham M.E."/>
            <person name="Foxe J.M."/>
            <person name="Go M."/>
            <person name="Henderson B.A."/>
            <person name="Jones I.B."/>
            <person name="McGettigan J.A."/>
            <person name="Micheletti S.J."/>
            <person name="Nasrallah M.E."/>
            <person name="Ortiz D."/>
            <person name="Piller C.R."/>
            <person name="Privatt S.R."/>
            <person name="Schneider S.L."/>
            <person name="Sharp S."/>
            <person name="Smith T.C."/>
            <person name="Stanton J.D."/>
            <person name="Ullery H.E."/>
            <person name="Wilson R.J."/>
            <person name="Serrano M.G."/>
            <person name="Buck G."/>
            <person name="Lee V."/>
            <person name="Wang Y."/>
            <person name="Carvalho R."/>
            <person name="Voegtly L."/>
            <person name="Shi R."/>
            <person name="Duckworth R."/>
            <person name="Johnson A."/>
            <person name="Loviza R."/>
            <person name="Walstead R."/>
            <person name="Shah Z."/>
            <person name="Kiflezghi M."/>
            <person name="Wade K."/>
            <person name="Ball S.L."/>
            <person name="Bradley K.W."/>
            <person name="Asai D.J."/>
            <person name="Bowman C.A."/>
            <person name="Russell D.A."/>
            <person name="Pope W.H."/>
            <person name="Jacobs-Sera D."/>
            <person name="Hendrix R.W."/>
            <person name="Hatfull G.F."/>
        </authorList>
    </citation>
    <scope>NUCLEOTIDE SEQUENCE [LARGE SCALE GENOMIC DNA]</scope>
    <source>
        <strain evidence="2 3">DSM 27648</strain>
    </source>
</reference>
<name>A0A0K1QAJ7_9BACT</name>
<organism evidence="2 3">
    <name type="scientific">Labilithrix luteola</name>
    <dbReference type="NCBI Taxonomy" id="1391654"/>
    <lineage>
        <taxon>Bacteria</taxon>
        <taxon>Pseudomonadati</taxon>
        <taxon>Myxococcota</taxon>
        <taxon>Polyangia</taxon>
        <taxon>Polyangiales</taxon>
        <taxon>Labilitrichaceae</taxon>
        <taxon>Labilithrix</taxon>
    </lineage>
</organism>
<evidence type="ECO:0000313" key="2">
    <source>
        <dbReference type="EMBL" id="AKV02748.1"/>
    </source>
</evidence>